<protein>
    <submittedName>
        <fullName evidence="1">Uncharacterized protein</fullName>
    </submittedName>
</protein>
<dbReference type="EMBL" id="FWPT01000003">
    <property type="protein sequence ID" value="SMA43401.1"/>
    <property type="molecule type" value="Genomic_DNA"/>
</dbReference>
<proteinExistence type="predicted"/>
<organism evidence="1 2">
    <name type="scientific">Parendozoicomonas haliclonae</name>
    <dbReference type="NCBI Taxonomy" id="1960125"/>
    <lineage>
        <taxon>Bacteria</taxon>
        <taxon>Pseudomonadati</taxon>
        <taxon>Pseudomonadota</taxon>
        <taxon>Gammaproteobacteria</taxon>
        <taxon>Oceanospirillales</taxon>
        <taxon>Endozoicomonadaceae</taxon>
        <taxon>Parendozoicomonas</taxon>
    </lineage>
</organism>
<dbReference type="Proteomes" id="UP000196573">
    <property type="component" value="Unassembled WGS sequence"/>
</dbReference>
<evidence type="ECO:0000313" key="1">
    <source>
        <dbReference type="EMBL" id="SMA43401.1"/>
    </source>
</evidence>
<keyword evidence="2" id="KW-1185">Reference proteome</keyword>
<gene>
    <name evidence="1" type="ORF">EHSB41UT_01578</name>
</gene>
<dbReference type="RefSeq" id="WP_087108578.1">
    <property type="nucleotide sequence ID" value="NZ_CBCSCN010000008.1"/>
</dbReference>
<sequence length="293" mass="33621">MESSQSPSRFSAGYFSFASRYKGTWIPIENLTGSRLTRKTLACLEHGLVNERLRLTGMSDECAHRDAECRADLALMAVGLLKFDASRGMVRTSGFWGRLRHWQVEQARALVQLSPDELCQEALWRVDTLPMGLVEDVFERTLRGCPGEPAVMPVTLADFWNAGLFSAEQITSARMLECRSRTLEWVEKRCAQDPRVMLAYLRTLHTRLRDRDEAAAVQTLLRRVEEAVDFWKEGYQLGEEFFRLDSSIEGSLRSALQVMVQHLHEIQRDQDFPWQEVIAEKALGIVWQHDSDK</sequence>
<dbReference type="AlphaFoldDB" id="A0A1X7AK87"/>
<reference evidence="1 2" key="1">
    <citation type="submission" date="2017-03" db="EMBL/GenBank/DDBJ databases">
        <authorList>
            <person name="Afonso C.L."/>
            <person name="Miller P.J."/>
            <person name="Scott M.A."/>
            <person name="Spackman E."/>
            <person name="Goraichik I."/>
            <person name="Dimitrov K.M."/>
            <person name="Suarez D.L."/>
            <person name="Swayne D.E."/>
        </authorList>
    </citation>
    <scope>NUCLEOTIDE SEQUENCE [LARGE SCALE GENOMIC DNA]</scope>
    <source>
        <strain evidence="1">SB41UT1</strain>
    </source>
</reference>
<dbReference type="OrthoDB" id="9821046at2"/>
<evidence type="ECO:0000313" key="2">
    <source>
        <dbReference type="Proteomes" id="UP000196573"/>
    </source>
</evidence>
<name>A0A1X7AK87_9GAMM</name>
<accession>A0A1X7AK87</accession>